<keyword evidence="2" id="KW-0732">Signal</keyword>
<dbReference type="PROSITE" id="PS51257">
    <property type="entry name" value="PROKAR_LIPOPROTEIN"/>
    <property type="match status" value="1"/>
</dbReference>
<evidence type="ECO:0008006" key="5">
    <source>
        <dbReference type="Google" id="ProtNLM"/>
    </source>
</evidence>
<evidence type="ECO:0000256" key="2">
    <source>
        <dbReference type="SAM" id="SignalP"/>
    </source>
</evidence>
<feature type="region of interest" description="Disordered" evidence="1">
    <location>
        <begin position="23"/>
        <end position="77"/>
    </location>
</feature>
<evidence type="ECO:0000313" key="3">
    <source>
        <dbReference type="EMBL" id="RGC12271.1"/>
    </source>
</evidence>
<comment type="caution">
    <text evidence="3">The sequence shown here is derived from an EMBL/GenBank/DDBJ whole genome shotgun (WGS) entry which is preliminary data.</text>
</comment>
<evidence type="ECO:0000313" key="4">
    <source>
        <dbReference type="Proteomes" id="UP000260025"/>
    </source>
</evidence>
<protein>
    <recommendedName>
        <fullName evidence="5">Lipoprotein</fullName>
    </recommendedName>
</protein>
<feature type="signal peptide" evidence="2">
    <location>
        <begin position="1"/>
        <end position="18"/>
    </location>
</feature>
<reference evidence="3 4" key="1">
    <citation type="submission" date="2018-08" db="EMBL/GenBank/DDBJ databases">
        <title>A genome reference for cultivated species of the human gut microbiota.</title>
        <authorList>
            <person name="Zou Y."/>
            <person name="Xue W."/>
            <person name="Luo G."/>
        </authorList>
    </citation>
    <scope>NUCLEOTIDE SEQUENCE [LARGE SCALE GENOMIC DNA]</scope>
    <source>
        <strain evidence="3 4">OF01-2LB</strain>
    </source>
</reference>
<name>A0A3E2VNK6_CLOIN</name>
<feature type="chain" id="PRO_5038442960" description="Lipoprotein" evidence="2">
    <location>
        <begin position="19"/>
        <end position="183"/>
    </location>
</feature>
<dbReference type="RefSeq" id="WP_117444352.1">
    <property type="nucleotide sequence ID" value="NZ_JAKNHC010000032.1"/>
</dbReference>
<dbReference type="OrthoDB" id="9977075at2"/>
<evidence type="ECO:0000256" key="1">
    <source>
        <dbReference type="SAM" id="MobiDB-lite"/>
    </source>
</evidence>
<sequence>MNITKKLALTFAAVSVLAAGCSSQSSPSEANAVNNQSKVHTPGTQNPPAENFDEFNDSGDANNGGTTGGKEPGENQSWDYANGFSIRELESALRHTGAITSVGKPFDVSGTNMTAATQYGNIVIGEYNWDKIDETVEIYEKKSMEIRGKKVRVANMIGNYLLIVLEGDISQESIASFSAVGGL</sequence>
<gene>
    <name evidence="3" type="ORF">DXA38_17715</name>
</gene>
<organism evidence="3 4">
    <name type="scientific">Clostridium innocuum</name>
    <dbReference type="NCBI Taxonomy" id="1522"/>
    <lineage>
        <taxon>Bacteria</taxon>
        <taxon>Bacillati</taxon>
        <taxon>Bacillota</taxon>
        <taxon>Clostridia</taxon>
        <taxon>Eubacteriales</taxon>
        <taxon>Clostridiaceae</taxon>
        <taxon>Clostridium</taxon>
    </lineage>
</organism>
<feature type="compositionally biased region" description="Polar residues" evidence="1">
    <location>
        <begin position="23"/>
        <end position="48"/>
    </location>
</feature>
<accession>A0A3E2VNK6</accession>
<dbReference type="AlphaFoldDB" id="A0A3E2VNK6"/>
<dbReference type="Proteomes" id="UP000260025">
    <property type="component" value="Unassembled WGS sequence"/>
</dbReference>
<dbReference type="EMBL" id="QVEV01000034">
    <property type="protein sequence ID" value="RGC12271.1"/>
    <property type="molecule type" value="Genomic_DNA"/>
</dbReference>
<proteinExistence type="predicted"/>